<accession>A0A820E078</accession>
<dbReference type="EMBL" id="CAJOBB010010106">
    <property type="protein sequence ID" value="CAF4239430.1"/>
    <property type="molecule type" value="Genomic_DNA"/>
</dbReference>
<name>A0A820E078_9BILA</name>
<evidence type="ECO:0000313" key="2">
    <source>
        <dbReference type="Proteomes" id="UP000663868"/>
    </source>
</evidence>
<dbReference type="Proteomes" id="UP000663868">
    <property type="component" value="Unassembled WGS sequence"/>
</dbReference>
<organism evidence="1 2">
    <name type="scientific">Adineta steineri</name>
    <dbReference type="NCBI Taxonomy" id="433720"/>
    <lineage>
        <taxon>Eukaryota</taxon>
        <taxon>Metazoa</taxon>
        <taxon>Spiralia</taxon>
        <taxon>Gnathifera</taxon>
        <taxon>Rotifera</taxon>
        <taxon>Eurotatoria</taxon>
        <taxon>Bdelloidea</taxon>
        <taxon>Adinetida</taxon>
        <taxon>Adinetidae</taxon>
        <taxon>Adineta</taxon>
    </lineage>
</organism>
<protein>
    <submittedName>
        <fullName evidence="1">Uncharacterized protein</fullName>
    </submittedName>
</protein>
<proteinExistence type="predicted"/>
<comment type="caution">
    <text evidence="1">The sequence shown here is derived from an EMBL/GenBank/DDBJ whole genome shotgun (WGS) entry which is preliminary data.</text>
</comment>
<dbReference type="AlphaFoldDB" id="A0A820E078"/>
<feature type="non-terminal residue" evidence="1">
    <location>
        <position position="1"/>
    </location>
</feature>
<evidence type="ECO:0000313" key="1">
    <source>
        <dbReference type="EMBL" id="CAF4239430.1"/>
    </source>
</evidence>
<reference evidence="1" key="1">
    <citation type="submission" date="2021-02" db="EMBL/GenBank/DDBJ databases">
        <authorList>
            <person name="Nowell W R."/>
        </authorList>
    </citation>
    <scope>NUCLEOTIDE SEQUENCE</scope>
</reference>
<gene>
    <name evidence="1" type="ORF">KXQ929_LOCUS42185</name>
</gene>
<sequence>QNACAIYLISAAILNSIYTTFNRFVQYFPFYYSDETLRTFILCKIRLYLPSIIGQLAKTMIVCTCIDRFMITNNRVTVRTFSTIKRAKYIIYFSIIF</sequence>